<gene>
    <name evidence="1" type="ORF">JT25_013480</name>
</gene>
<dbReference type="RefSeq" id="WP_062328866.1">
    <property type="nucleotide sequence ID" value="NZ_CP014476.1"/>
</dbReference>
<accession>A0A126T5Y9</accession>
<name>A0A126T5Y9_9GAMM</name>
<organism evidence="1 2">
    <name type="scientific">Methylomonas denitrificans</name>
    <dbReference type="NCBI Taxonomy" id="1538553"/>
    <lineage>
        <taxon>Bacteria</taxon>
        <taxon>Pseudomonadati</taxon>
        <taxon>Pseudomonadota</taxon>
        <taxon>Gammaproteobacteria</taxon>
        <taxon>Methylococcales</taxon>
        <taxon>Methylococcaceae</taxon>
        <taxon>Methylomonas</taxon>
    </lineage>
</organism>
<dbReference type="AlphaFoldDB" id="A0A126T5Y9"/>
<protein>
    <recommendedName>
        <fullName evidence="3">Flagellar biosynthesis protein FlgE</fullName>
    </recommendedName>
</protein>
<dbReference type="OrthoDB" id="5572823at2"/>
<sequence length="84" mass="8670">MISNVLNSATSLISNAQQKASTAAQTIANLPVQAQEVGGSKDVGSADLFKPVLSLKEAELETSAGAKMIKTHEKMLGSLLDVTA</sequence>
<evidence type="ECO:0000313" key="1">
    <source>
        <dbReference type="EMBL" id="AMK77480.1"/>
    </source>
</evidence>
<dbReference type="KEGG" id="mdn:JT25_013480"/>
<evidence type="ECO:0000313" key="2">
    <source>
        <dbReference type="Proteomes" id="UP000030512"/>
    </source>
</evidence>
<dbReference type="Proteomes" id="UP000030512">
    <property type="component" value="Chromosome"/>
</dbReference>
<evidence type="ECO:0008006" key="3">
    <source>
        <dbReference type="Google" id="ProtNLM"/>
    </source>
</evidence>
<proteinExistence type="predicted"/>
<dbReference type="EMBL" id="CP014476">
    <property type="protein sequence ID" value="AMK77480.1"/>
    <property type="molecule type" value="Genomic_DNA"/>
</dbReference>
<keyword evidence="2" id="KW-1185">Reference proteome</keyword>
<reference evidence="1 2" key="1">
    <citation type="journal article" date="2015" name="Environ. Microbiol.">
        <title>Methane oxidation coupled to nitrate reduction under hypoxia by the Gammaproteobacterium Methylomonas denitrificans, sp. nov. type strain FJG1.</title>
        <authorList>
            <person name="Kits K.D."/>
            <person name="Klotz M.G."/>
            <person name="Stein L.Y."/>
        </authorList>
    </citation>
    <scope>NUCLEOTIDE SEQUENCE [LARGE SCALE GENOMIC DNA]</scope>
    <source>
        <strain evidence="1 2">FJG1</strain>
    </source>
</reference>